<evidence type="ECO:0000313" key="2">
    <source>
        <dbReference type="Proteomes" id="UP000662466"/>
    </source>
</evidence>
<dbReference type="Pfam" id="PF21858">
    <property type="entry name" value="DUF6914"/>
    <property type="match status" value="1"/>
</dbReference>
<proteinExistence type="predicted"/>
<gene>
    <name evidence="1" type="ORF">CNMCM6106_002371</name>
</gene>
<comment type="caution">
    <text evidence="1">The sequence shown here is derived from an EMBL/GenBank/DDBJ whole genome shotgun (WGS) entry which is preliminary data.</text>
</comment>
<dbReference type="Proteomes" id="UP000662466">
    <property type="component" value="Unassembled WGS sequence"/>
</dbReference>
<reference evidence="1" key="1">
    <citation type="submission" date="2020-06" db="EMBL/GenBank/DDBJ databases">
        <title>Draft genome sequences of strains closely related to Aspergillus parafelis and Aspergillus hiratsukae.</title>
        <authorList>
            <person name="Dos Santos R.A.C."/>
            <person name="Rivero-Menendez O."/>
            <person name="Steenwyk J.L."/>
            <person name="Mead M.E."/>
            <person name="Goldman G.H."/>
            <person name="Alastruey-Izquierdo A."/>
            <person name="Rokas A."/>
        </authorList>
    </citation>
    <scope>NUCLEOTIDE SEQUENCE</scope>
    <source>
        <strain evidence="1">CNM-CM6106</strain>
    </source>
</reference>
<organism evidence="1 2">
    <name type="scientific">Aspergillus hiratsukae</name>
    <dbReference type="NCBI Taxonomy" id="1194566"/>
    <lineage>
        <taxon>Eukaryota</taxon>
        <taxon>Fungi</taxon>
        <taxon>Dikarya</taxon>
        <taxon>Ascomycota</taxon>
        <taxon>Pezizomycotina</taxon>
        <taxon>Eurotiomycetes</taxon>
        <taxon>Eurotiomycetidae</taxon>
        <taxon>Eurotiales</taxon>
        <taxon>Aspergillaceae</taxon>
        <taxon>Aspergillus</taxon>
        <taxon>Aspergillus subgen. Fumigati</taxon>
    </lineage>
</organism>
<sequence>MSSKNNPPTTNAIMKMMKKRNKPRLLLALYARPRHPDSYHYAILITPKITPKDKPPIPATKYHVKNTLTNTEAGLSQPWRFERSSLDNIHDDPRMLAAVVVGKVLSLEIVEEVFRRTPIYQADDPDTDRASEFDCRTWVRDALEGVRGSGGVSGLMEWETLEEQALRYVREKKAEGRWTAGGGIGSGEMRVAVLDLFTRREIYV</sequence>
<protein>
    <submittedName>
        <fullName evidence="1">Uncharacterized protein</fullName>
    </submittedName>
</protein>
<dbReference type="AlphaFoldDB" id="A0A8H6Q5C8"/>
<evidence type="ECO:0000313" key="1">
    <source>
        <dbReference type="EMBL" id="KAF7166628.1"/>
    </source>
</evidence>
<accession>A0A8H6Q5C8</accession>
<name>A0A8H6Q5C8_9EURO</name>
<dbReference type="InterPro" id="IPR054208">
    <property type="entry name" value="DUF6914"/>
</dbReference>
<dbReference type="EMBL" id="JACBAF010002135">
    <property type="protein sequence ID" value="KAF7166628.1"/>
    <property type="molecule type" value="Genomic_DNA"/>
</dbReference>